<evidence type="ECO:0000313" key="2">
    <source>
        <dbReference type="EMBL" id="PKV15698.1"/>
    </source>
</evidence>
<reference evidence="3 4" key="1">
    <citation type="submission" date="2017-11" db="EMBL/GenBank/DDBJ databases">
        <title>Xanthomonas prunicola sp. nov., a novel pathogen that affects nectarine (Prunus persica var. nectarine) trees.</title>
        <authorList>
            <person name="Lopez M."/>
            <person name="Lopez-Soriano P."/>
            <person name="Garita-Cambronero J."/>
            <person name="Beltran C."/>
            <person name="Taghouti G."/>
            <person name="Portier P."/>
            <person name="Cubero J."/>
            <person name="Fischer-Le Saux M."/>
            <person name="Marco-Noales E."/>
        </authorList>
    </citation>
    <scope>NUCLEOTIDE SEQUENCE [LARGE SCALE GENOMIC DNA]</scope>
    <source>
        <strain evidence="1 3">CFBP8353</strain>
        <strain evidence="2 4">CFBP8354</strain>
    </source>
</reference>
<sequence length="359" mass="41240">MGLQTQLIGAQSSAVGRGWAALFPRLAAPFGDIRPVRLPQAPAPQPRRPTLKRVLRKGARYLVRTLPWRHQDRLYFLNTFGRLPNLYHPTCFNEKVLYRKCVYGDYPLYQRLADKVAVRPYVAARIGTAHLIPLLLDSTNPDDLLGLPHWAQTVIKANHGASMVEVVRDEPDAAQRQRIVARCKDWLRTDFSDMVREIHYRDIPPRILVEQYIGDAQQVPVDYKFHMFRQTDGTFKYVLQVIYGRFDTPQLSMTFFVDNLHTPFHRIRDDGRAPPCAPELLEQALELSKVMASDFDYVRVDWYIQHGKVYFGELTFTPGAGLVTGLDRGLDRMMGDMWVQRRAPEEPGLPMQGVGVPLW</sequence>
<evidence type="ECO:0008006" key="5">
    <source>
        <dbReference type="Google" id="ProtNLM"/>
    </source>
</evidence>
<name>A0A2N3RGJ5_9XANT</name>
<dbReference type="RefSeq" id="WP_101364355.1">
    <property type="nucleotide sequence ID" value="NZ_PHKV01000006.1"/>
</dbReference>
<dbReference type="Proteomes" id="UP000233720">
    <property type="component" value="Unassembled WGS sequence"/>
</dbReference>
<dbReference type="Proteomes" id="UP000233748">
    <property type="component" value="Unassembled WGS sequence"/>
</dbReference>
<accession>A0A2N3RGJ5</accession>
<organism evidence="1 3">
    <name type="scientific">Xanthomonas prunicola</name>
    <dbReference type="NCBI Taxonomy" id="2053930"/>
    <lineage>
        <taxon>Bacteria</taxon>
        <taxon>Pseudomonadati</taxon>
        <taxon>Pseudomonadota</taxon>
        <taxon>Gammaproteobacteria</taxon>
        <taxon>Lysobacterales</taxon>
        <taxon>Lysobacteraceae</taxon>
        <taxon>Xanthomonas</taxon>
    </lineage>
</organism>
<protein>
    <recommendedName>
        <fullName evidence="5">Glycosyl transferase</fullName>
    </recommendedName>
</protein>
<comment type="caution">
    <text evidence="1">The sequence shown here is derived from an EMBL/GenBank/DDBJ whole genome shotgun (WGS) entry which is preliminary data.</text>
</comment>
<dbReference type="EMBL" id="PHKV01000006">
    <property type="protein sequence ID" value="PKV11624.1"/>
    <property type="molecule type" value="Genomic_DNA"/>
</dbReference>
<evidence type="ECO:0000313" key="4">
    <source>
        <dbReference type="Proteomes" id="UP000233748"/>
    </source>
</evidence>
<dbReference type="EMBL" id="PHKW01000007">
    <property type="protein sequence ID" value="PKV15698.1"/>
    <property type="molecule type" value="Genomic_DNA"/>
</dbReference>
<proteinExistence type="predicted"/>
<dbReference type="AlphaFoldDB" id="A0A2N3RGJ5"/>
<dbReference type="Pfam" id="PF14305">
    <property type="entry name" value="ATPgrasp_TupA"/>
    <property type="match status" value="1"/>
</dbReference>
<dbReference type="OrthoDB" id="9791827at2"/>
<evidence type="ECO:0000313" key="1">
    <source>
        <dbReference type="EMBL" id="PKV11624.1"/>
    </source>
</evidence>
<gene>
    <name evidence="1" type="ORF">XpruCFBP8353_17195</name>
    <name evidence="2" type="ORF">XpruCFBP8354_18315</name>
</gene>
<dbReference type="InterPro" id="IPR029465">
    <property type="entry name" value="ATPgrasp_TupA"/>
</dbReference>
<evidence type="ECO:0000313" key="3">
    <source>
        <dbReference type="Proteomes" id="UP000233720"/>
    </source>
</evidence>
<keyword evidence="4" id="KW-1185">Reference proteome</keyword>